<dbReference type="InterPro" id="IPR002416">
    <property type="entry name" value="T2SS_protein-GspH"/>
</dbReference>
<dbReference type="PRINTS" id="PR00885">
    <property type="entry name" value="BCTERIALGSPH"/>
</dbReference>
<feature type="transmembrane region" description="Helical" evidence="6">
    <location>
        <begin position="12"/>
        <end position="33"/>
    </location>
</feature>
<proteinExistence type="predicted"/>
<dbReference type="InterPro" id="IPR012902">
    <property type="entry name" value="N_methyl_site"/>
</dbReference>
<keyword evidence="8" id="KW-1185">Reference proteome</keyword>
<keyword evidence="5 6" id="KW-0472">Membrane</keyword>
<evidence type="ECO:0000256" key="3">
    <source>
        <dbReference type="ARBA" id="ARBA00022692"/>
    </source>
</evidence>
<protein>
    <submittedName>
        <fullName evidence="7">Type II secretion system protein</fullName>
    </submittedName>
</protein>
<dbReference type="EMBL" id="JBHSMZ010000001">
    <property type="protein sequence ID" value="MFC5547365.1"/>
    <property type="molecule type" value="Genomic_DNA"/>
</dbReference>
<evidence type="ECO:0000256" key="6">
    <source>
        <dbReference type="SAM" id="Phobius"/>
    </source>
</evidence>
<evidence type="ECO:0000256" key="5">
    <source>
        <dbReference type="ARBA" id="ARBA00023136"/>
    </source>
</evidence>
<dbReference type="InterPro" id="IPR045584">
    <property type="entry name" value="Pilin-like"/>
</dbReference>
<dbReference type="NCBIfam" id="TIGR02532">
    <property type="entry name" value="IV_pilin_GFxxxE"/>
    <property type="match status" value="1"/>
</dbReference>
<evidence type="ECO:0000313" key="7">
    <source>
        <dbReference type="EMBL" id="MFC5547365.1"/>
    </source>
</evidence>
<keyword evidence="4 6" id="KW-1133">Transmembrane helix</keyword>
<dbReference type="Gene3D" id="3.30.700.10">
    <property type="entry name" value="Glycoprotein, Type 4 Pilin"/>
    <property type="match status" value="1"/>
</dbReference>
<evidence type="ECO:0000256" key="2">
    <source>
        <dbReference type="ARBA" id="ARBA00022481"/>
    </source>
</evidence>
<evidence type="ECO:0000313" key="8">
    <source>
        <dbReference type="Proteomes" id="UP001596086"/>
    </source>
</evidence>
<dbReference type="Proteomes" id="UP001596086">
    <property type="component" value="Unassembled WGS sequence"/>
</dbReference>
<organism evidence="7 8">
    <name type="scientific">Massilia aerilata</name>
    <dbReference type="NCBI Taxonomy" id="453817"/>
    <lineage>
        <taxon>Bacteria</taxon>
        <taxon>Pseudomonadati</taxon>
        <taxon>Pseudomonadota</taxon>
        <taxon>Betaproteobacteria</taxon>
        <taxon>Burkholderiales</taxon>
        <taxon>Oxalobacteraceae</taxon>
        <taxon>Telluria group</taxon>
        <taxon>Massilia</taxon>
    </lineage>
</organism>
<dbReference type="Pfam" id="PF07963">
    <property type="entry name" value="N_methyl"/>
    <property type="match status" value="1"/>
</dbReference>
<accession>A0ABW0RV54</accession>
<dbReference type="PROSITE" id="PS00430">
    <property type="entry name" value="TONB_DEPENDENT_REC_1"/>
    <property type="match status" value="1"/>
</dbReference>
<sequence length="176" mass="17574">MNKNFKVQAQGGFTLIELIVVIVILGILAATALPKFANLSGDARVASLSAAKGAIASSAAIVHGKILVNPGAVTSNTLVVEGNNVKVANGYPDGTANGAVLVAGIDTAKDYTLLTKDSADPKPTIPTDGFALVPAGAANPDKCYLTYAPATKDATSGAITPPAIVLANTATAANCE</sequence>
<evidence type="ECO:0000256" key="1">
    <source>
        <dbReference type="ARBA" id="ARBA00004167"/>
    </source>
</evidence>
<dbReference type="SUPFAM" id="SSF54523">
    <property type="entry name" value="Pili subunits"/>
    <property type="match status" value="1"/>
</dbReference>
<evidence type="ECO:0000256" key="4">
    <source>
        <dbReference type="ARBA" id="ARBA00022989"/>
    </source>
</evidence>
<keyword evidence="2" id="KW-0488">Methylation</keyword>
<comment type="caution">
    <text evidence="7">The sequence shown here is derived from an EMBL/GenBank/DDBJ whole genome shotgun (WGS) entry which is preliminary data.</text>
</comment>
<comment type="subcellular location">
    <subcellularLocation>
        <location evidence="1">Membrane</location>
        <topology evidence="1">Single-pass membrane protein</topology>
    </subcellularLocation>
</comment>
<gene>
    <name evidence="7" type="ORF">ACFPO9_02405</name>
</gene>
<name>A0ABW0RV54_9BURK</name>
<keyword evidence="3 6" id="KW-0812">Transmembrane</keyword>
<reference evidence="8" key="1">
    <citation type="journal article" date="2019" name="Int. J. Syst. Evol. Microbiol.">
        <title>The Global Catalogue of Microorganisms (GCM) 10K type strain sequencing project: providing services to taxonomists for standard genome sequencing and annotation.</title>
        <authorList>
            <consortium name="The Broad Institute Genomics Platform"/>
            <consortium name="The Broad Institute Genome Sequencing Center for Infectious Disease"/>
            <person name="Wu L."/>
            <person name="Ma J."/>
        </authorList>
    </citation>
    <scope>NUCLEOTIDE SEQUENCE [LARGE SCALE GENOMIC DNA]</scope>
    <source>
        <strain evidence="8">CGMCC 4.5798</strain>
    </source>
</reference>
<dbReference type="RefSeq" id="WP_379766499.1">
    <property type="nucleotide sequence ID" value="NZ_JBHSMZ010000001.1"/>
</dbReference>
<dbReference type="InterPro" id="IPR010916">
    <property type="entry name" value="TonB_box_CS"/>
</dbReference>
<dbReference type="PROSITE" id="PS00409">
    <property type="entry name" value="PROKAR_NTER_METHYL"/>
    <property type="match status" value="1"/>
</dbReference>